<dbReference type="PROSITE" id="PS00018">
    <property type="entry name" value="EF_HAND_1"/>
    <property type="match status" value="1"/>
</dbReference>
<dbReference type="EC" id="3.1.4.11" evidence="3 10"/>
<evidence type="ECO:0000256" key="10">
    <source>
        <dbReference type="RuleBase" id="RU361133"/>
    </source>
</evidence>
<dbReference type="InParanoid" id="C3ZUS9"/>
<dbReference type="Pfam" id="PF00387">
    <property type="entry name" value="PI-PLC-Y"/>
    <property type="match status" value="1"/>
</dbReference>
<organism>
    <name type="scientific">Branchiostoma floridae</name>
    <name type="common">Florida lancelet</name>
    <name type="synonym">Amphioxus</name>
    <dbReference type="NCBI Taxonomy" id="7739"/>
    <lineage>
        <taxon>Eukaryota</taxon>
        <taxon>Metazoa</taxon>
        <taxon>Chordata</taxon>
        <taxon>Cephalochordata</taxon>
        <taxon>Leptocardii</taxon>
        <taxon>Amphioxiformes</taxon>
        <taxon>Branchiostomatidae</taxon>
        <taxon>Branchiostoma</taxon>
    </lineage>
</organism>
<dbReference type="STRING" id="7739.C3ZUS9"/>
<protein>
    <recommendedName>
        <fullName evidence="3 10">Phosphoinositide phospholipase C</fullName>
        <ecNumber evidence="3 10">3.1.4.11</ecNumber>
    </recommendedName>
</protein>
<evidence type="ECO:0000256" key="4">
    <source>
        <dbReference type="ARBA" id="ARBA00022490"/>
    </source>
</evidence>
<dbReference type="PANTHER" id="PTHR10336:SF209">
    <property type="entry name" value="PHOSPHOINOSITIDE PHOSPHOLIPASE C"/>
    <property type="match status" value="1"/>
</dbReference>
<dbReference type="Gene3D" id="3.20.20.190">
    <property type="entry name" value="Phosphatidylinositol (PI) phosphodiesterase"/>
    <property type="match status" value="1"/>
</dbReference>
<evidence type="ECO:0000259" key="12">
    <source>
        <dbReference type="PROSITE" id="PS50008"/>
    </source>
</evidence>
<dbReference type="InterPro" id="IPR002048">
    <property type="entry name" value="EF_hand_dom"/>
</dbReference>
<dbReference type="SMART" id="SM00239">
    <property type="entry name" value="C2"/>
    <property type="match status" value="1"/>
</dbReference>
<dbReference type="Pfam" id="PF09279">
    <property type="entry name" value="EF-hand_like"/>
    <property type="match status" value="1"/>
</dbReference>
<dbReference type="SUPFAM" id="SSF51695">
    <property type="entry name" value="PLC-like phosphodiesterases"/>
    <property type="match status" value="1"/>
</dbReference>
<evidence type="ECO:0000256" key="5">
    <source>
        <dbReference type="ARBA" id="ARBA00022837"/>
    </source>
</evidence>
<dbReference type="SUPFAM" id="SSF50729">
    <property type="entry name" value="PH domain-like"/>
    <property type="match status" value="1"/>
</dbReference>
<dbReference type="Pfam" id="PF00388">
    <property type="entry name" value="PI-PLC-X"/>
    <property type="match status" value="1"/>
</dbReference>
<dbReference type="GO" id="GO:0016042">
    <property type="term" value="P:lipid catabolic process"/>
    <property type="evidence" value="ECO:0007669"/>
    <property type="project" value="UniProtKB-KW"/>
</dbReference>
<dbReference type="GO" id="GO:0004435">
    <property type="term" value="F:phosphatidylinositol-4,5-bisphosphate phospholipase C activity"/>
    <property type="evidence" value="ECO:0007669"/>
    <property type="project" value="UniProtKB-EC"/>
</dbReference>
<dbReference type="SUPFAM" id="SSF47473">
    <property type="entry name" value="EF-hand"/>
    <property type="match status" value="1"/>
</dbReference>
<evidence type="ECO:0000259" key="13">
    <source>
        <dbReference type="PROSITE" id="PS50222"/>
    </source>
</evidence>
<dbReference type="PROSITE" id="PS50008">
    <property type="entry name" value="PIPLC_Y_DOMAIN"/>
    <property type="match status" value="1"/>
</dbReference>
<dbReference type="InterPro" id="IPR018247">
    <property type="entry name" value="EF_Hand_1_Ca_BS"/>
</dbReference>
<feature type="domain" description="PI-PLC Y-box" evidence="12">
    <location>
        <begin position="419"/>
        <end position="535"/>
    </location>
</feature>
<keyword evidence="10" id="KW-0378">Hydrolase</keyword>
<comment type="cofactor">
    <cofactor evidence="1">
        <name>Ca(2+)</name>
        <dbReference type="ChEBI" id="CHEBI:29108"/>
    </cofactor>
</comment>
<feature type="domain" description="EF-hand" evidence="13">
    <location>
        <begin position="124"/>
        <end position="159"/>
    </location>
</feature>
<comment type="catalytic activity">
    <reaction evidence="9">
        <text>a 1,2-diacyl-sn-glycero-3-phospho-(1D-myo-inositol-4,5-bisphosphate) + H2O = 1D-myo-inositol 1,4,5-trisphosphate + a 1,2-diacyl-sn-glycerol + H(+)</text>
        <dbReference type="Rhea" id="RHEA:33179"/>
        <dbReference type="ChEBI" id="CHEBI:15377"/>
        <dbReference type="ChEBI" id="CHEBI:15378"/>
        <dbReference type="ChEBI" id="CHEBI:17815"/>
        <dbReference type="ChEBI" id="CHEBI:58456"/>
        <dbReference type="ChEBI" id="CHEBI:203600"/>
        <dbReference type="EC" id="3.1.4.11"/>
    </reaction>
    <physiologicalReaction direction="left-to-right" evidence="9">
        <dbReference type="Rhea" id="RHEA:33180"/>
    </physiologicalReaction>
</comment>
<dbReference type="InterPro" id="IPR017946">
    <property type="entry name" value="PLC-like_Pdiesterase_TIM-brl"/>
</dbReference>
<keyword evidence="5" id="KW-0106">Calcium</keyword>
<evidence type="ECO:0000256" key="3">
    <source>
        <dbReference type="ARBA" id="ARBA00012368"/>
    </source>
</evidence>
<keyword evidence="7 10" id="KW-0443">Lipid metabolism</keyword>
<dbReference type="FunFam" id="1.10.238.10:FF:000005">
    <property type="entry name" value="Phosphoinositide phospholipase C"/>
    <property type="match status" value="1"/>
</dbReference>
<keyword evidence="4" id="KW-0963">Cytoplasm</keyword>
<dbReference type="PROSITE" id="PS50222">
    <property type="entry name" value="EF_HAND_2"/>
    <property type="match status" value="2"/>
</dbReference>
<dbReference type="CDD" id="cd00275">
    <property type="entry name" value="C2_PLC_like"/>
    <property type="match status" value="1"/>
</dbReference>
<dbReference type="GO" id="GO:0005737">
    <property type="term" value="C:cytoplasm"/>
    <property type="evidence" value="ECO:0007669"/>
    <property type="project" value="UniProtKB-SubCell"/>
</dbReference>
<gene>
    <name evidence="14" type="ORF">BRAFLDRAFT_115415</name>
</gene>
<evidence type="ECO:0000259" key="11">
    <source>
        <dbReference type="PROSITE" id="PS50004"/>
    </source>
</evidence>
<evidence type="ECO:0000256" key="1">
    <source>
        <dbReference type="ARBA" id="ARBA00001913"/>
    </source>
</evidence>
<dbReference type="GO" id="GO:0035556">
    <property type="term" value="P:intracellular signal transduction"/>
    <property type="evidence" value="ECO:0007669"/>
    <property type="project" value="InterPro"/>
</dbReference>
<reference evidence="14" key="1">
    <citation type="journal article" date="2008" name="Nature">
        <title>The amphioxus genome and the evolution of the chordate karyotype.</title>
        <authorList>
            <consortium name="US DOE Joint Genome Institute (JGI-PGF)"/>
            <person name="Putnam N.H."/>
            <person name="Butts T."/>
            <person name="Ferrier D.E.K."/>
            <person name="Furlong R.F."/>
            <person name="Hellsten U."/>
            <person name="Kawashima T."/>
            <person name="Robinson-Rechavi M."/>
            <person name="Shoguchi E."/>
            <person name="Terry A."/>
            <person name="Yu J.-K."/>
            <person name="Benito-Gutierrez E.L."/>
            <person name="Dubchak I."/>
            <person name="Garcia-Fernandez J."/>
            <person name="Gibson-Brown J.J."/>
            <person name="Grigoriev I.V."/>
            <person name="Horton A.C."/>
            <person name="de Jong P.J."/>
            <person name="Jurka J."/>
            <person name="Kapitonov V.V."/>
            <person name="Kohara Y."/>
            <person name="Kuroki Y."/>
            <person name="Lindquist E."/>
            <person name="Lucas S."/>
            <person name="Osoegawa K."/>
            <person name="Pennacchio L.A."/>
            <person name="Salamov A.A."/>
            <person name="Satou Y."/>
            <person name="Sauka-Spengler T."/>
            <person name="Schmutz J."/>
            <person name="Shin-I T."/>
            <person name="Toyoda A."/>
            <person name="Bronner-Fraser M."/>
            <person name="Fujiyama A."/>
            <person name="Holland L.Z."/>
            <person name="Holland P.W.H."/>
            <person name="Satoh N."/>
            <person name="Rokhsar D.S."/>
        </authorList>
    </citation>
    <scope>NUCLEOTIDE SEQUENCE [LARGE SCALE GENOMIC DNA]</scope>
    <source>
        <strain evidence="14">S238N-H82</strain>
        <tissue evidence="14">Testes</tissue>
    </source>
</reference>
<dbReference type="eggNOG" id="KOG0169">
    <property type="taxonomic scope" value="Eukaryota"/>
</dbReference>
<dbReference type="CDD" id="cd16202">
    <property type="entry name" value="EFh_PI-PLCdelta"/>
    <property type="match status" value="1"/>
</dbReference>
<dbReference type="Pfam" id="PF00168">
    <property type="entry name" value="C2"/>
    <property type="match status" value="1"/>
</dbReference>
<dbReference type="FunFam" id="3.20.20.190:FF:000072">
    <property type="entry name" value="Phosphoinositide phospholipase C"/>
    <property type="match status" value="1"/>
</dbReference>
<sequence length="681" mass="77309">MDGEACVQAMMKETLMTKLRAGKKKFKRSYRLQKDRESIVYSPTRHSAVPESLPTLDLICNSPETAQTWVRGIQHLIQSRTGETIVHKKERWISEFFHAADKNQNERLDLKEATSLLKKMNVPISSSHIKERFQEVDQNRNGDLDLEEFGQLYRQLTFRQEVEDLFNRVSSAQGTMTMQDLHKFLTQEQKVQADAETCKRIINTYEQIDDVKARDSLSLQGFTLYLESKDGDIYNHAHDQVYQDMTQPLSHYFIASSHNTYLLEDQLRGPSSKEGYIRALQKGSRFLELDCWDGDGGEPVIYHGHTLTSKVLFKEVIEAINDYAFKASPYPVFLSLENHCSVEQQRTMSAHMRRILGSQICTDSDTPDPSVLPSPDSLRGKIIIKVGNTMSYVLLVSPSINCICLLLLQKKKIKLAKELSDLVNVSQAKHFHSFQHSQEKDMACNMSSITESKAMDLVKRQAADFINHTKRQLVKIYPAGSRVDSSNMDPHIFWSAGCQIVAMNYQTKCDQMDLNLGKFRQNGGCGYVLKPEVLRKDYLKIDTSGKIPAKYRKNLTVRVISTFQLPSPSEKGTSCADPYVKVQICGIPADCAEQRTEWKKNSAFHAVWNMAMTFPLSLPELAMLRFEVKDHDSMSGSDMLGQFALPIDSLQQGYRHVRLLDKGGGDISPASLFVYISLQAP</sequence>
<name>C3ZUS9_BRAFL</name>
<comment type="subcellular location">
    <subcellularLocation>
        <location evidence="2">Cytoplasm</location>
    </subcellularLocation>
</comment>
<dbReference type="SMART" id="SM00148">
    <property type="entry name" value="PLCXc"/>
    <property type="match status" value="1"/>
</dbReference>
<evidence type="ECO:0000256" key="9">
    <source>
        <dbReference type="ARBA" id="ARBA00023674"/>
    </source>
</evidence>
<dbReference type="InterPro" id="IPR001192">
    <property type="entry name" value="PI-PLC_fam"/>
</dbReference>
<dbReference type="EMBL" id="GG666685">
    <property type="protein sequence ID" value="EEN43674.1"/>
    <property type="molecule type" value="Genomic_DNA"/>
</dbReference>
<dbReference type="SMART" id="SM00054">
    <property type="entry name" value="EFh"/>
    <property type="match status" value="2"/>
</dbReference>
<dbReference type="GO" id="GO:0005509">
    <property type="term" value="F:calcium ion binding"/>
    <property type="evidence" value="ECO:0007669"/>
    <property type="project" value="InterPro"/>
</dbReference>
<dbReference type="PROSITE" id="PS50004">
    <property type="entry name" value="C2"/>
    <property type="match status" value="1"/>
</dbReference>
<dbReference type="PRINTS" id="PR00390">
    <property type="entry name" value="PHPHLIPASEC"/>
</dbReference>
<dbReference type="InterPro" id="IPR015359">
    <property type="entry name" value="PLC_EF-hand-like"/>
</dbReference>
<feature type="domain" description="C2" evidence="11">
    <location>
        <begin position="535"/>
        <end position="661"/>
    </location>
</feature>
<dbReference type="Gene3D" id="1.10.238.10">
    <property type="entry name" value="EF-hand"/>
    <property type="match status" value="2"/>
</dbReference>
<dbReference type="SMART" id="SM00149">
    <property type="entry name" value="PLCYc"/>
    <property type="match status" value="1"/>
</dbReference>
<keyword evidence="8" id="KW-0807">Transducer</keyword>
<keyword evidence="6 10" id="KW-0442">Lipid degradation</keyword>
<dbReference type="InterPro" id="IPR035892">
    <property type="entry name" value="C2_domain_sf"/>
</dbReference>
<dbReference type="Gene3D" id="2.60.40.150">
    <property type="entry name" value="C2 domain"/>
    <property type="match status" value="1"/>
</dbReference>
<dbReference type="AlphaFoldDB" id="C3ZUS9"/>
<evidence type="ECO:0000313" key="14">
    <source>
        <dbReference type="EMBL" id="EEN43674.1"/>
    </source>
</evidence>
<evidence type="ECO:0000256" key="2">
    <source>
        <dbReference type="ARBA" id="ARBA00004496"/>
    </source>
</evidence>
<evidence type="ECO:0000256" key="8">
    <source>
        <dbReference type="ARBA" id="ARBA00023224"/>
    </source>
</evidence>
<dbReference type="InterPro" id="IPR011992">
    <property type="entry name" value="EF-hand-dom_pair"/>
</dbReference>
<evidence type="ECO:0000256" key="7">
    <source>
        <dbReference type="ARBA" id="ARBA00023098"/>
    </source>
</evidence>
<dbReference type="InterPro" id="IPR000008">
    <property type="entry name" value="C2_dom"/>
</dbReference>
<evidence type="ECO:0000256" key="6">
    <source>
        <dbReference type="ARBA" id="ARBA00022963"/>
    </source>
</evidence>
<dbReference type="InterPro" id="IPR001711">
    <property type="entry name" value="PLipase_C_Pinositol-sp_Y"/>
</dbReference>
<dbReference type="InterPro" id="IPR000909">
    <property type="entry name" value="PLipase_C_PInositol-sp_X_dom"/>
</dbReference>
<dbReference type="PANTHER" id="PTHR10336">
    <property type="entry name" value="PHOSPHOINOSITIDE-SPECIFIC PHOSPHOLIPASE C FAMILY PROTEIN"/>
    <property type="match status" value="1"/>
</dbReference>
<dbReference type="PROSITE" id="PS50007">
    <property type="entry name" value="PIPLC_X_DOMAIN"/>
    <property type="match status" value="1"/>
</dbReference>
<proteinExistence type="predicted"/>
<accession>C3ZUS9</accession>
<feature type="domain" description="EF-hand" evidence="13">
    <location>
        <begin position="88"/>
        <end position="123"/>
    </location>
</feature>
<dbReference type="SUPFAM" id="SSF49562">
    <property type="entry name" value="C2 domain (Calcium/lipid-binding domain, CaLB)"/>
    <property type="match status" value="1"/>
</dbReference>